<proteinExistence type="predicted"/>
<accession>A0A2U9CWZ0</accession>
<dbReference type="Proteomes" id="UP000246464">
    <property type="component" value="Chromosome 20"/>
</dbReference>
<reference evidence="1 2" key="1">
    <citation type="submission" date="2017-12" db="EMBL/GenBank/DDBJ databases">
        <title>Integrating genomic resources of turbot (Scophthalmus maximus) in depth evaluation of genetic and physical mapping variation across individuals.</title>
        <authorList>
            <person name="Martinez P."/>
        </authorList>
    </citation>
    <scope>NUCLEOTIDE SEQUENCE [LARGE SCALE GENOMIC DNA]</scope>
</reference>
<dbReference type="EMBL" id="CP026262">
    <property type="protein sequence ID" value="AWP20510.1"/>
    <property type="molecule type" value="Genomic_DNA"/>
</dbReference>
<protein>
    <submittedName>
        <fullName evidence="1">Uncharacterized protein</fullName>
    </submittedName>
</protein>
<gene>
    <name evidence="1" type="ORF">SMAX5B_002844</name>
</gene>
<dbReference type="AlphaFoldDB" id="A0A2U9CWZ0"/>
<organism evidence="1 2">
    <name type="scientific">Scophthalmus maximus</name>
    <name type="common">Turbot</name>
    <name type="synonym">Psetta maxima</name>
    <dbReference type="NCBI Taxonomy" id="52904"/>
    <lineage>
        <taxon>Eukaryota</taxon>
        <taxon>Metazoa</taxon>
        <taxon>Chordata</taxon>
        <taxon>Craniata</taxon>
        <taxon>Vertebrata</taxon>
        <taxon>Euteleostomi</taxon>
        <taxon>Actinopterygii</taxon>
        <taxon>Neopterygii</taxon>
        <taxon>Teleostei</taxon>
        <taxon>Neoteleostei</taxon>
        <taxon>Acanthomorphata</taxon>
        <taxon>Carangaria</taxon>
        <taxon>Pleuronectiformes</taxon>
        <taxon>Pleuronectoidei</taxon>
        <taxon>Scophthalmidae</taxon>
        <taxon>Scophthalmus</taxon>
    </lineage>
</organism>
<evidence type="ECO:0000313" key="2">
    <source>
        <dbReference type="Proteomes" id="UP000246464"/>
    </source>
</evidence>
<sequence>MFSDVRALSGSKIWSQVRVRVQLVHRTDGTEHHRVRSVTGFQETARYARDLIKYDEIAVMETRQSQSEPQFVLVTQIKDC</sequence>
<name>A0A2U9CWZ0_SCOMX</name>
<keyword evidence="2" id="KW-1185">Reference proteome</keyword>
<evidence type="ECO:0000313" key="1">
    <source>
        <dbReference type="EMBL" id="AWP20510.1"/>
    </source>
</evidence>